<feature type="compositionally biased region" description="Low complexity" evidence="1">
    <location>
        <begin position="213"/>
        <end position="236"/>
    </location>
</feature>
<keyword evidence="2" id="KW-1133">Transmembrane helix</keyword>
<evidence type="ECO:0000313" key="4">
    <source>
        <dbReference type="Proteomes" id="UP000466683"/>
    </source>
</evidence>
<keyword evidence="2" id="KW-0812">Transmembrane</keyword>
<evidence type="ECO:0008006" key="5">
    <source>
        <dbReference type="Google" id="ProtNLM"/>
    </source>
</evidence>
<proteinExistence type="predicted"/>
<feature type="region of interest" description="Disordered" evidence="1">
    <location>
        <begin position="207"/>
        <end position="280"/>
    </location>
</feature>
<feature type="compositionally biased region" description="Low complexity" evidence="1">
    <location>
        <begin position="256"/>
        <end position="270"/>
    </location>
</feature>
<feature type="transmembrane region" description="Helical" evidence="2">
    <location>
        <begin position="6"/>
        <end position="26"/>
    </location>
</feature>
<name>A0ABN5ZNC3_9MYCO</name>
<accession>A0ABN5ZNC3</accession>
<evidence type="ECO:0000256" key="2">
    <source>
        <dbReference type="SAM" id="Phobius"/>
    </source>
</evidence>
<dbReference type="EMBL" id="AP022579">
    <property type="protein sequence ID" value="BBX94672.1"/>
    <property type="molecule type" value="Genomic_DNA"/>
</dbReference>
<feature type="compositionally biased region" description="Polar residues" evidence="1">
    <location>
        <begin position="237"/>
        <end position="246"/>
    </location>
</feature>
<keyword evidence="4" id="KW-1185">Reference proteome</keyword>
<evidence type="ECO:0000313" key="3">
    <source>
        <dbReference type="EMBL" id="BBX94672.1"/>
    </source>
</evidence>
<feature type="transmembrane region" description="Helical" evidence="2">
    <location>
        <begin position="56"/>
        <end position="80"/>
    </location>
</feature>
<sequence>MDLRWSWLLILGVLGLAIAVAIAWRLPVAKVQRRMRPLANVSRLTRLPEFARVQRIYLISMAVVGSMVAIAFLGALVAAARPAKLASADDGYDAAYPRDVMLCVGQPVNDPTTADFLNYWAGKAKDATSTSFGITSQNLRALPITRDNAFAEQRMRYFAGLAGIQHKLDTHQNVPVEQKLELAAGLEAFSRPVKYVDYAPSLEDTSPCAWRDSGPAAGPTAASSSTSATASSAPTTRNGRPSTTNLRCWPSRSVKGSRSTRSRGPTSNRSASPATIPCVH</sequence>
<keyword evidence="2" id="KW-0472">Membrane</keyword>
<dbReference type="RefSeq" id="WP_163646682.1">
    <property type="nucleotide sequence ID" value="NZ_AP022579.1"/>
</dbReference>
<evidence type="ECO:0000256" key="1">
    <source>
        <dbReference type="SAM" id="MobiDB-lite"/>
    </source>
</evidence>
<dbReference type="Proteomes" id="UP000466683">
    <property type="component" value="Chromosome"/>
</dbReference>
<protein>
    <recommendedName>
        <fullName evidence="5">MacB-like periplasmic core domain-containing protein</fullName>
    </recommendedName>
</protein>
<reference evidence="3 4" key="1">
    <citation type="journal article" date="2019" name="Emerg. Microbes Infect.">
        <title>Comprehensive subspecies identification of 175 nontuberculous mycobacteria species based on 7547 genomic profiles.</title>
        <authorList>
            <person name="Matsumoto Y."/>
            <person name="Kinjo T."/>
            <person name="Motooka D."/>
            <person name="Nabeya D."/>
            <person name="Jung N."/>
            <person name="Uechi K."/>
            <person name="Horii T."/>
            <person name="Iida T."/>
            <person name="Fujita J."/>
            <person name="Nakamura S."/>
        </authorList>
    </citation>
    <scope>NUCLEOTIDE SEQUENCE [LARGE SCALE GENOMIC DNA]</scope>
    <source>
        <strain evidence="3 4">JCM 15653</strain>
    </source>
</reference>
<gene>
    <name evidence="3" type="ORF">MBOE_63210</name>
</gene>
<organism evidence="3 4">
    <name type="scientific">Mycolicibacterium boenickei</name>
    <dbReference type="NCBI Taxonomy" id="146017"/>
    <lineage>
        <taxon>Bacteria</taxon>
        <taxon>Bacillati</taxon>
        <taxon>Actinomycetota</taxon>
        <taxon>Actinomycetes</taxon>
        <taxon>Mycobacteriales</taxon>
        <taxon>Mycobacteriaceae</taxon>
        <taxon>Mycolicibacterium</taxon>
    </lineage>
</organism>